<dbReference type="PROSITE" id="PS50110">
    <property type="entry name" value="RESPONSE_REGULATORY"/>
    <property type="match status" value="1"/>
</dbReference>
<dbReference type="SUPFAM" id="SSF52172">
    <property type="entry name" value="CheY-like"/>
    <property type="match status" value="1"/>
</dbReference>
<evidence type="ECO:0000259" key="3">
    <source>
        <dbReference type="PROSITE" id="PS50110"/>
    </source>
</evidence>
<sequence>MEQTNGIGPAAKAHQHAVFSSDKFGREIPHAGKNGSIKTFFCHIKKYNKYIGNLKKNMKKRILIVEDEAGIIDLLKLVLNREGYEVASCQSGRDAIAAIKAYHPHLVILDVMLPGLDGASIVRIMNEDEMLSSTPVIITSALVESEKMFLPFPQVKGFASKPFVLADLTALVKKAIGDLM</sequence>
<comment type="caution">
    <text evidence="4">The sequence shown here is derived from an EMBL/GenBank/DDBJ whole genome shotgun (WGS) entry which is preliminary data.</text>
</comment>
<evidence type="ECO:0000313" key="4">
    <source>
        <dbReference type="EMBL" id="MBE6421050.1"/>
    </source>
</evidence>
<dbReference type="SMART" id="SM00448">
    <property type="entry name" value="REC"/>
    <property type="match status" value="1"/>
</dbReference>
<keyword evidence="1 2" id="KW-0597">Phosphoprotein</keyword>
<gene>
    <name evidence="4" type="ORF">E7027_02775</name>
</gene>
<dbReference type="AlphaFoldDB" id="A0A928DPF9"/>
<name>A0A928DPF9_9BACT</name>
<feature type="domain" description="Response regulatory" evidence="3">
    <location>
        <begin position="61"/>
        <end position="176"/>
    </location>
</feature>
<dbReference type="PANTHER" id="PTHR44591">
    <property type="entry name" value="STRESS RESPONSE REGULATOR PROTEIN 1"/>
    <property type="match status" value="1"/>
</dbReference>
<evidence type="ECO:0000313" key="5">
    <source>
        <dbReference type="Proteomes" id="UP000725649"/>
    </source>
</evidence>
<proteinExistence type="predicted"/>
<evidence type="ECO:0000256" key="2">
    <source>
        <dbReference type="PROSITE-ProRule" id="PRU00169"/>
    </source>
</evidence>
<dbReference type="Proteomes" id="UP000725649">
    <property type="component" value="Unassembled WGS sequence"/>
</dbReference>
<dbReference type="InterPro" id="IPR011006">
    <property type="entry name" value="CheY-like_superfamily"/>
</dbReference>
<dbReference type="EMBL" id="SUVG01000003">
    <property type="protein sequence ID" value="MBE6421050.1"/>
    <property type="molecule type" value="Genomic_DNA"/>
</dbReference>
<accession>A0A928DPF9</accession>
<dbReference type="Gene3D" id="3.40.50.2300">
    <property type="match status" value="1"/>
</dbReference>
<organism evidence="4 5">
    <name type="scientific">Candidatus Avelusimicrobium gallicola</name>
    <dbReference type="NCBI Taxonomy" id="2562704"/>
    <lineage>
        <taxon>Bacteria</taxon>
        <taxon>Pseudomonadati</taxon>
        <taxon>Elusimicrobiota</taxon>
        <taxon>Elusimicrobia</taxon>
        <taxon>Elusimicrobiales</taxon>
        <taxon>Elusimicrobiaceae</taxon>
        <taxon>Candidatus Avelusimicrobium</taxon>
    </lineage>
</organism>
<evidence type="ECO:0000256" key="1">
    <source>
        <dbReference type="ARBA" id="ARBA00022553"/>
    </source>
</evidence>
<dbReference type="InterPro" id="IPR001789">
    <property type="entry name" value="Sig_transdc_resp-reg_receiver"/>
</dbReference>
<dbReference type="GO" id="GO:0000160">
    <property type="term" value="P:phosphorelay signal transduction system"/>
    <property type="evidence" value="ECO:0007669"/>
    <property type="project" value="InterPro"/>
</dbReference>
<dbReference type="InterPro" id="IPR050595">
    <property type="entry name" value="Bact_response_regulator"/>
</dbReference>
<reference evidence="4" key="1">
    <citation type="submission" date="2019-04" db="EMBL/GenBank/DDBJ databases">
        <title>Evolution of Biomass-Degrading Anaerobic Consortia Revealed by Metagenomics.</title>
        <authorList>
            <person name="Peng X."/>
        </authorList>
    </citation>
    <scope>NUCLEOTIDE SEQUENCE</scope>
    <source>
        <strain evidence="4">SIG66</strain>
    </source>
</reference>
<dbReference type="Pfam" id="PF00072">
    <property type="entry name" value="Response_reg"/>
    <property type="match status" value="1"/>
</dbReference>
<protein>
    <submittedName>
        <fullName evidence="4">Response regulator</fullName>
    </submittedName>
</protein>
<feature type="modified residue" description="4-aspartylphosphate" evidence="2">
    <location>
        <position position="110"/>
    </location>
</feature>
<dbReference type="PANTHER" id="PTHR44591:SF3">
    <property type="entry name" value="RESPONSE REGULATORY DOMAIN-CONTAINING PROTEIN"/>
    <property type="match status" value="1"/>
</dbReference>
<dbReference type="CDD" id="cd17574">
    <property type="entry name" value="REC_OmpR"/>
    <property type="match status" value="1"/>
</dbReference>